<proteinExistence type="predicted"/>
<dbReference type="AlphaFoldDB" id="A0A7D5YNM2"/>
<reference evidence="2 3" key="1">
    <citation type="submission" date="2020-07" db="EMBL/GenBank/DDBJ databases">
        <title>Telomere length de novo assembly of all 7 chromosomes of the fungus, Metarhizium brunneum, using a novel assembly pipeline.</title>
        <authorList>
            <person name="Saud z."/>
            <person name="Kortsinoglou A."/>
            <person name="Kouvelis V.N."/>
            <person name="Butt T.M."/>
        </authorList>
    </citation>
    <scope>NUCLEOTIDE SEQUENCE [LARGE SCALE GENOMIC DNA]</scope>
    <source>
        <strain evidence="2 3">4556</strain>
    </source>
</reference>
<evidence type="ECO:0000256" key="1">
    <source>
        <dbReference type="SAM" id="SignalP"/>
    </source>
</evidence>
<sequence length="338" mass="37353">MKTFATLSFGLALAASAHPTVSTRADEQDYNATYLGQILLDRLEKIAINEQSPPRFVSPQAWQHTCPDVLLSFQGEQVQFWHEASIHPNDTISKRAFYIPHVETGDINPGPGDLKLSIAKSTMNSKMESKGWTVGARVAGTFGAKDGPSANVELSASYSDTTTTTKMQTVTTSHDASCKPGYECRLETWTFHIAVRARTRLLPYYQTWTAGGGHGAKTETCQMKQSVATCEQFRQRLREWCDYSPEVNNHAVAWDAWHGGVWPPAPLDRTEDIELKLPIAEANGNQIMSRIVLVSEPIMRKKSGDAPEAVKEGTQQTIKDAMERGTRFQVLDSSSSSS</sequence>
<dbReference type="Proteomes" id="UP000510686">
    <property type="component" value="Chromosome 1"/>
</dbReference>
<dbReference type="GeneID" id="26245240"/>
<gene>
    <name evidence="2" type="ORF">G6M90_00g005640</name>
</gene>
<keyword evidence="3" id="KW-1185">Reference proteome</keyword>
<name>A0A7D5YNM2_9HYPO</name>
<evidence type="ECO:0000313" key="3">
    <source>
        <dbReference type="Proteomes" id="UP000510686"/>
    </source>
</evidence>
<keyword evidence="1" id="KW-0732">Signal</keyword>
<dbReference type="RefSeq" id="XP_014542209.1">
    <property type="nucleotide sequence ID" value="XM_014686723.1"/>
</dbReference>
<protein>
    <submittedName>
        <fullName evidence="2">Uncharacterized protein</fullName>
    </submittedName>
</protein>
<dbReference type="OrthoDB" id="4928074at2759"/>
<feature type="chain" id="PRO_5028864883" evidence="1">
    <location>
        <begin position="18"/>
        <end position="338"/>
    </location>
</feature>
<dbReference type="KEGG" id="mbrn:26245240"/>
<organism evidence="2 3">
    <name type="scientific">Metarhizium brunneum</name>
    <dbReference type="NCBI Taxonomy" id="500148"/>
    <lineage>
        <taxon>Eukaryota</taxon>
        <taxon>Fungi</taxon>
        <taxon>Dikarya</taxon>
        <taxon>Ascomycota</taxon>
        <taxon>Pezizomycotina</taxon>
        <taxon>Sordariomycetes</taxon>
        <taxon>Hypocreomycetidae</taxon>
        <taxon>Hypocreales</taxon>
        <taxon>Clavicipitaceae</taxon>
        <taxon>Metarhizium</taxon>
    </lineage>
</organism>
<feature type="signal peptide" evidence="1">
    <location>
        <begin position="1"/>
        <end position="17"/>
    </location>
</feature>
<evidence type="ECO:0000313" key="2">
    <source>
        <dbReference type="EMBL" id="QLI63982.1"/>
    </source>
</evidence>
<dbReference type="EMBL" id="CP058932">
    <property type="protein sequence ID" value="QLI63982.1"/>
    <property type="molecule type" value="Genomic_DNA"/>
</dbReference>
<accession>A0A7D5YNM2</accession>